<comment type="caution">
    <text evidence="3">The sequence shown here is derived from an EMBL/GenBank/DDBJ whole genome shotgun (WGS) entry which is preliminary data.</text>
</comment>
<evidence type="ECO:0000259" key="2">
    <source>
        <dbReference type="PROSITE" id="PS50076"/>
    </source>
</evidence>
<keyword evidence="4" id="KW-1185">Reference proteome</keyword>
<dbReference type="PROSITE" id="PS00636">
    <property type="entry name" value="DNAJ_1"/>
    <property type="match status" value="1"/>
</dbReference>
<dbReference type="Gene3D" id="1.10.287.110">
    <property type="entry name" value="DnaJ domain"/>
    <property type="match status" value="1"/>
</dbReference>
<dbReference type="PRINTS" id="PR00625">
    <property type="entry name" value="JDOMAIN"/>
</dbReference>
<name>A0AAV0R442_9ROSI</name>
<accession>A0AAV0R442</accession>
<dbReference type="SUPFAM" id="SSF46565">
    <property type="entry name" value="Chaperone J-domain"/>
    <property type="match status" value="1"/>
</dbReference>
<sequence>MDHYKVLGLNRSATKSEVKEAFRRLAVQFHPDKHSQSSSQVRDSAAHRFKQISEAYQILIDDRKRADYNVRRSTAQPHGGGGYAGSKYHYNNRSSSSSSSSYNSYDGGARRRSSSGVSMLEVAIRFMTTRAFLLNVAFAGCMLGGAKMIDGGGERMWKRWNSGKSFEEAIDSIEKAKSRQRRGPEDDD</sequence>
<dbReference type="InterPro" id="IPR018253">
    <property type="entry name" value="DnaJ_domain_CS"/>
</dbReference>
<reference evidence="3" key="1">
    <citation type="submission" date="2022-08" db="EMBL/GenBank/DDBJ databases">
        <authorList>
            <person name="Gutierrez-Valencia J."/>
        </authorList>
    </citation>
    <scope>NUCLEOTIDE SEQUENCE</scope>
</reference>
<dbReference type="InterPro" id="IPR050817">
    <property type="entry name" value="DjlA_DnaK_co-chaperone"/>
</dbReference>
<organism evidence="3 4">
    <name type="scientific">Linum tenue</name>
    <dbReference type="NCBI Taxonomy" id="586396"/>
    <lineage>
        <taxon>Eukaryota</taxon>
        <taxon>Viridiplantae</taxon>
        <taxon>Streptophyta</taxon>
        <taxon>Embryophyta</taxon>
        <taxon>Tracheophyta</taxon>
        <taxon>Spermatophyta</taxon>
        <taxon>Magnoliopsida</taxon>
        <taxon>eudicotyledons</taxon>
        <taxon>Gunneridae</taxon>
        <taxon>Pentapetalae</taxon>
        <taxon>rosids</taxon>
        <taxon>fabids</taxon>
        <taxon>Malpighiales</taxon>
        <taxon>Linaceae</taxon>
        <taxon>Linum</taxon>
    </lineage>
</organism>
<dbReference type="CDD" id="cd06257">
    <property type="entry name" value="DnaJ"/>
    <property type="match status" value="1"/>
</dbReference>
<dbReference type="SMART" id="SM00271">
    <property type="entry name" value="DnaJ"/>
    <property type="match status" value="1"/>
</dbReference>
<evidence type="ECO:0000313" key="3">
    <source>
        <dbReference type="EMBL" id="CAI0551242.1"/>
    </source>
</evidence>
<evidence type="ECO:0000256" key="1">
    <source>
        <dbReference type="SAM" id="MobiDB-lite"/>
    </source>
</evidence>
<feature type="compositionally biased region" description="Low complexity" evidence="1">
    <location>
        <begin position="91"/>
        <end position="107"/>
    </location>
</feature>
<feature type="region of interest" description="Disordered" evidence="1">
    <location>
        <begin position="72"/>
        <end position="112"/>
    </location>
</feature>
<protein>
    <recommendedName>
        <fullName evidence="2">J domain-containing protein</fullName>
    </recommendedName>
</protein>
<dbReference type="InterPro" id="IPR001623">
    <property type="entry name" value="DnaJ_domain"/>
</dbReference>
<evidence type="ECO:0000313" key="4">
    <source>
        <dbReference type="Proteomes" id="UP001154282"/>
    </source>
</evidence>
<dbReference type="Pfam" id="PF00226">
    <property type="entry name" value="DnaJ"/>
    <property type="match status" value="1"/>
</dbReference>
<dbReference type="Proteomes" id="UP001154282">
    <property type="component" value="Unassembled WGS sequence"/>
</dbReference>
<dbReference type="AlphaFoldDB" id="A0AAV0R442"/>
<dbReference type="PROSITE" id="PS50076">
    <property type="entry name" value="DNAJ_2"/>
    <property type="match status" value="1"/>
</dbReference>
<dbReference type="PANTHER" id="PTHR24074">
    <property type="entry name" value="CO-CHAPERONE PROTEIN DJLA"/>
    <property type="match status" value="1"/>
</dbReference>
<feature type="domain" description="J" evidence="2">
    <location>
        <begin position="2"/>
        <end position="72"/>
    </location>
</feature>
<gene>
    <name evidence="3" type="ORF">LITE_LOCUS45878</name>
</gene>
<dbReference type="EMBL" id="CAMGYJ010000010">
    <property type="protein sequence ID" value="CAI0551242.1"/>
    <property type="molecule type" value="Genomic_DNA"/>
</dbReference>
<dbReference type="InterPro" id="IPR036869">
    <property type="entry name" value="J_dom_sf"/>
</dbReference>
<proteinExistence type="predicted"/>